<name>A0A9D2QGD2_9CORY</name>
<sequence>MTDTGESTDSLSEREHEMLSFESLWWRDEGAKAEEIRRRFQVTPVRYYQQLNALIARPEALDVDPVLVKTLLRRRDT</sequence>
<accession>A0A9D2QGD2</accession>
<proteinExistence type="predicted"/>
<gene>
    <name evidence="1" type="ORF">H9751_08420</name>
</gene>
<evidence type="ECO:0000313" key="2">
    <source>
        <dbReference type="Proteomes" id="UP000823858"/>
    </source>
</evidence>
<dbReference type="AlphaFoldDB" id="A0A9D2QGD2"/>
<dbReference type="Proteomes" id="UP000823858">
    <property type="component" value="Unassembled WGS sequence"/>
</dbReference>
<organism evidence="1 2">
    <name type="scientific">Candidatus Corynebacterium faecigallinarum</name>
    <dbReference type="NCBI Taxonomy" id="2838528"/>
    <lineage>
        <taxon>Bacteria</taxon>
        <taxon>Bacillati</taxon>
        <taxon>Actinomycetota</taxon>
        <taxon>Actinomycetes</taxon>
        <taxon>Mycobacteriales</taxon>
        <taxon>Corynebacteriaceae</taxon>
        <taxon>Corynebacterium</taxon>
    </lineage>
</organism>
<comment type="caution">
    <text evidence="1">The sequence shown here is derived from an EMBL/GenBank/DDBJ whole genome shotgun (WGS) entry which is preliminary data.</text>
</comment>
<evidence type="ECO:0000313" key="1">
    <source>
        <dbReference type="EMBL" id="HJC85552.1"/>
    </source>
</evidence>
<protein>
    <submittedName>
        <fullName evidence="1">DUF3263 domain-containing protein</fullName>
    </submittedName>
</protein>
<reference evidence="1" key="1">
    <citation type="journal article" date="2021" name="PeerJ">
        <title>Extensive microbial diversity within the chicken gut microbiome revealed by metagenomics and culture.</title>
        <authorList>
            <person name="Gilroy R."/>
            <person name="Ravi A."/>
            <person name="Getino M."/>
            <person name="Pursley I."/>
            <person name="Horton D.L."/>
            <person name="Alikhan N.F."/>
            <person name="Baker D."/>
            <person name="Gharbi K."/>
            <person name="Hall N."/>
            <person name="Watson M."/>
            <person name="Adriaenssens E.M."/>
            <person name="Foster-Nyarko E."/>
            <person name="Jarju S."/>
            <person name="Secka A."/>
            <person name="Antonio M."/>
            <person name="Oren A."/>
            <person name="Chaudhuri R.R."/>
            <person name="La Ragione R."/>
            <person name="Hildebrand F."/>
            <person name="Pallen M.J."/>
        </authorList>
    </citation>
    <scope>NUCLEOTIDE SEQUENCE</scope>
    <source>
        <strain evidence="1">ChiHjej13B12-4958</strain>
    </source>
</reference>
<dbReference type="Pfam" id="PF11662">
    <property type="entry name" value="DUF3263"/>
    <property type="match status" value="1"/>
</dbReference>
<dbReference type="InterPro" id="IPR021678">
    <property type="entry name" value="DUF3263"/>
</dbReference>
<reference evidence="1" key="2">
    <citation type="submission" date="2021-04" db="EMBL/GenBank/DDBJ databases">
        <authorList>
            <person name="Gilroy R."/>
        </authorList>
    </citation>
    <scope>NUCLEOTIDE SEQUENCE</scope>
    <source>
        <strain evidence="1">ChiHjej13B12-4958</strain>
    </source>
</reference>
<dbReference type="EMBL" id="DWVP01000020">
    <property type="protein sequence ID" value="HJC85552.1"/>
    <property type="molecule type" value="Genomic_DNA"/>
</dbReference>